<name>A0A562M7F7_9SPHI</name>
<evidence type="ECO:0000313" key="2">
    <source>
        <dbReference type="Proteomes" id="UP000315908"/>
    </source>
</evidence>
<protein>
    <submittedName>
        <fullName evidence="1">Uncharacterized protein</fullName>
    </submittedName>
</protein>
<gene>
    <name evidence="1" type="ORF">IQ31_04790</name>
</gene>
<dbReference type="RefSeq" id="WP_145330413.1">
    <property type="nucleotide sequence ID" value="NZ_VLKR01000037.1"/>
</dbReference>
<dbReference type="Proteomes" id="UP000315908">
    <property type="component" value="Unassembled WGS sequence"/>
</dbReference>
<dbReference type="EMBL" id="VLKR01000037">
    <property type="protein sequence ID" value="TWI15867.1"/>
    <property type="molecule type" value="Genomic_DNA"/>
</dbReference>
<reference evidence="1 2" key="1">
    <citation type="journal article" date="2015" name="Stand. Genomic Sci.">
        <title>Genomic Encyclopedia of Bacterial and Archaeal Type Strains, Phase III: the genomes of soil and plant-associated and newly described type strains.</title>
        <authorList>
            <person name="Whitman W.B."/>
            <person name="Woyke T."/>
            <person name="Klenk H.P."/>
            <person name="Zhou Y."/>
            <person name="Lilburn T.G."/>
            <person name="Beck B.J."/>
            <person name="De Vos P."/>
            <person name="Vandamme P."/>
            <person name="Eisen J.A."/>
            <person name="Garrity G."/>
            <person name="Hugenholtz P."/>
            <person name="Kyrpides N.C."/>
        </authorList>
    </citation>
    <scope>NUCLEOTIDE SEQUENCE [LARGE SCALE GENOMIC DNA]</scope>
    <source>
        <strain evidence="1 2">CGMCC 1.6855</strain>
    </source>
</reference>
<comment type="caution">
    <text evidence="1">The sequence shown here is derived from an EMBL/GenBank/DDBJ whole genome shotgun (WGS) entry which is preliminary data.</text>
</comment>
<dbReference type="OrthoDB" id="712013at2"/>
<organism evidence="1 2">
    <name type="scientific">Sphingobacterium siyangense</name>
    <dbReference type="NCBI Taxonomy" id="459529"/>
    <lineage>
        <taxon>Bacteria</taxon>
        <taxon>Pseudomonadati</taxon>
        <taxon>Bacteroidota</taxon>
        <taxon>Sphingobacteriia</taxon>
        <taxon>Sphingobacteriales</taxon>
        <taxon>Sphingobacteriaceae</taxon>
        <taxon>Sphingobacterium</taxon>
    </lineage>
</organism>
<dbReference type="AlphaFoldDB" id="A0A562M7F7"/>
<sequence>MKFVKVNRVVLTALRAMRYNVLISPVNVQDPQNITWKAIWVDDVDTWIRSLYCGHGSTARPNILDIDYVLANVPECYLSGSVFIESDKVH</sequence>
<accession>A0A562M7F7</accession>
<proteinExistence type="predicted"/>
<evidence type="ECO:0000313" key="1">
    <source>
        <dbReference type="EMBL" id="TWI15867.1"/>
    </source>
</evidence>